<dbReference type="EMBL" id="EQ974038">
    <property type="protein sequence ID" value="EEF35050.1"/>
    <property type="molecule type" value="Genomic_DNA"/>
</dbReference>
<evidence type="ECO:0000256" key="2">
    <source>
        <dbReference type="ARBA" id="ARBA00023002"/>
    </source>
</evidence>
<sequence>MKSLLVGKAKRRPWWMESFKGWSYVMYEMLFQKICTWNLKNPLPLPCLDNVNCIVTGSTSGIGLEIAKQLSFSGAHVVMAVRNISSAYELIEKWHDELQDEWHGTSTLSIDVMELNLLSLHSVVRFAEKWNSRSKPLHVLVNNAGIFSIGEPQKFSRDGCETHMQVNHFAPALLSILLLPSLIKGPTSRIVNVNSTLHSMGFVNTNDMNFILRKPKFTSTKAYSNSKLAQVMFSSILQKQLPINSGVSVVCVSPGSVRTNVTRGLPQIAKAAQQSIPYFPFTPQQGARSALYAATNPKILEYCKELKDKDLPFCAYISFDCNPAKPSRKARKLHVANAVWQRTLDMIGLPIDVVQRILQGVEVSCQLNN</sequence>
<reference evidence="5" key="1">
    <citation type="journal article" date="2010" name="Nat. Biotechnol.">
        <title>Draft genome sequence of the oilseed species Ricinus communis.</title>
        <authorList>
            <person name="Chan A.P."/>
            <person name="Crabtree J."/>
            <person name="Zhao Q."/>
            <person name="Lorenzi H."/>
            <person name="Orvis J."/>
            <person name="Puiu D."/>
            <person name="Melake-Berhan A."/>
            <person name="Jones K.M."/>
            <person name="Redman J."/>
            <person name="Chen G."/>
            <person name="Cahoon E.B."/>
            <person name="Gedil M."/>
            <person name="Stanke M."/>
            <person name="Haas B.J."/>
            <person name="Wortman J.R."/>
            <person name="Fraser-Liggett C.M."/>
            <person name="Ravel J."/>
            <person name="Rabinowicz P.D."/>
        </authorList>
    </citation>
    <scope>NUCLEOTIDE SEQUENCE [LARGE SCALE GENOMIC DNA]</scope>
    <source>
        <strain evidence="5">cv. Hale</strain>
    </source>
</reference>
<dbReference type="InterPro" id="IPR002347">
    <property type="entry name" value="SDR_fam"/>
</dbReference>
<dbReference type="Proteomes" id="UP000008311">
    <property type="component" value="Unassembled WGS sequence"/>
</dbReference>
<dbReference type="InterPro" id="IPR036291">
    <property type="entry name" value="NAD(P)-bd_dom_sf"/>
</dbReference>
<evidence type="ECO:0000313" key="5">
    <source>
        <dbReference type="Proteomes" id="UP000008311"/>
    </source>
</evidence>
<dbReference type="Gene3D" id="3.40.50.720">
    <property type="entry name" value="NAD(P)-binding Rossmann-like Domain"/>
    <property type="match status" value="1"/>
</dbReference>
<dbReference type="Pfam" id="PF00106">
    <property type="entry name" value="adh_short"/>
    <property type="match status" value="1"/>
</dbReference>
<name>B9SMS9_RICCO</name>
<proteinExistence type="inferred from homology"/>
<keyword evidence="5" id="KW-1185">Reference proteome</keyword>
<keyword evidence="2 4" id="KW-0560">Oxidoreductase</keyword>
<protein>
    <submittedName>
        <fullName evidence="4">Short-chain dehydrogenase, putative</fullName>
        <ecNumber evidence="4">1.3.1.33</ecNumber>
    </submittedName>
</protein>
<dbReference type="EC" id="1.3.1.33" evidence="4"/>
<dbReference type="STRING" id="3988.B9SMS9"/>
<evidence type="ECO:0000256" key="3">
    <source>
        <dbReference type="RuleBase" id="RU000363"/>
    </source>
</evidence>
<dbReference type="GO" id="GO:0016630">
    <property type="term" value="F:protochlorophyllide reductase activity"/>
    <property type="evidence" value="ECO:0007669"/>
    <property type="project" value="UniProtKB-EC"/>
</dbReference>
<dbReference type="PRINTS" id="PR00081">
    <property type="entry name" value="GDHRDH"/>
</dbReference>
<dbReference type="InParanoid" id="B9SMS9"/>
<dbReference type="SUPFAM" id="SSF51735">
    <property type="entry name" value="NAD(P)-binding Rossmann-fold domains"/>
    <property type="match status" value="1"/>
</dbReference>
<dbReference type="PANTHER" id="PTHR24320:SF187">
    <property type="entry name" value="DEHYDROGENASE, PUTATIVE-RELATED"/>
    <property type="match status" value="1"/>
</dbReference>
<evidence type="ECO:0000313" key="4">
    <source>
        <dbReference type="EMBL" id="EEF35050.1"/>
    </source>
</evidence>
<accession>B9SMS9</accession>
<gene>
    <name evidence="4" type="ORF">RCOM_0470520</name>
</gene>
<evidence type="ECO:0000256" key="1">
    <source>
        <dbReference type="ARBA" id="ARBA00006484"/>
    </source>
</evidence>
<dbReference type="eggNOG" id="KOG1208">
    <property type="taxonomic scope" value="Eukaryota"/>
</dbReference>
<comment type="similarity">
    <text evidence="1 3">Belongs to the short-chain dehydrogenases/reductases (SDR) family.</text>
</comment>
<dbReference type="PRINTS" id="PR00080">
    <property type="entry name" value="SDRFAMILY"/>
</dbReference>
<dbReference type="PANTHER" id="PTHR24320">
    <property type="entry name" value="RETINOL DEHYDROGENASE"/>
    <property type="match status" value="1"/>
</dbReference>
<dbReference type="OMA" id="HFAKMNP"/>
<dbReference type="AlphaFoldDB" id="B9SMS9"/>
<organism evidence="4 5">
    <name type="scientific">Ricinus communis</name>
    <name type="common">Castor bean</name>
    <dbReference type="NCBI Taxonomy" id="3988"/>
    <lineage>
        <taxon>Eukaryota</taxon>
        <taxon>Viridiplantae</taxon>
        <taxon>Streptophyta</taxon>
        <taxon>Embryophyta</taxon>
        <taxon>Tracheophyta</taxon>
        <taxon>Spermatophyta</taxon>
        <taxon>Magnoliopsida</taxon>
        <taxon>eudicotyledons</taxon>
        <taxon>Gunneridae</taxon>
        <taxon>Pentapetalae</taxon>
        <taxon>rosids</taxon>
        <taxon>fabids</taxon>
        <taxon>Malpighiales</taxon>
        <taxon>Euphorbiaceae</taxon>
        <taxon>Acalyphoideae</taxon>
        <taxon>Acalypheae</taxon>
        <taxon>Ricinus</taxon>
    </lineage>
</organism>
<dbReference type="OrthoDB" id="191139at2759"/>